<name>A0A422P6M6_9TRYP</name>
<proteinExistence type="predicted"/>
<dbReference type="AlphaFoldDB" id="A0A422P6M6"/>
<evidence type="ECO:0000313" key="2">
    <source>
        <dbReference type="EMBL" id="RNF13314.1"/>
    </source>
</evidence>
<dbReference type="GeneID" id="40319955"/>
<protein>
    <submittedName>
        <fullName evidence="2">Uncharacterized protein</fullName>
    </submittedName>
</protein>
<sequence length="563" mass="62098">MQVNSTTNRSSDAGSRLGRPSAIGKMPLPVVEKRGLASTPEAASTAAAPGPAADGTMNTSYNGSLFSHQATVEGENAAPMWATRNSLEGIRGCSLKRSPEVSLRTASKTHSALTTKREGASALFMQASSMSSTLRREQAVMGPELYLQLCYERQLRRHNPKHGFDKTGEDYIYYNHRSKGCYIPRRPRKGTLTLTYNHMFDFTDGSRFLCGGDAEPPRPNPNVVNTHTGDFKSLVKRDQKELAESAFLKEGYSIPAHSLTLTSPQRSKSQAAKTISVDLARSLQVSDLRIKPFQRRVMIEDVIAKDSRRVAKVMDGVSSVVAKGKVKLNDVPENLRRALSEEQVRHTATLESTKASALTTGYYMNETGSQRYATELSPAPGRTWQKGEPHRPPPTPEQTTKRPNVSFTDHADRVLLGFTENVLKPVISKDGGPSYQLMRMREEEAKEEAEVEGIAKSDTVDPTQQHPQEANTTQALPSLPASKELPVLLPPIAIAAMRDAEWFDPVGLAKSKFDEAPPSWSARPPEKPLPFETSRLDYIRNYDAEAANPPEAMMHWTQAKTLL</sequence>
<evidence type="ECO:0000313" key="3">
    <source>
        <dbReference type="Proteomes" id="UP000284403"/>
    </source>
</evidence>
<dbReference type="RefSeq" id="XP_029226770.1">
    <property type="nucleotide sequence ID" value="XM_029373222.1"/>
</dbReference>
<feature type="compositionally biased region" description="Polar residues" evidence="1">
    <location>
        <begin position="1"/>
        <end position="13"/>
    </location>
</feature>
<keyword evidence="3" id="KW-1185">Reference proteome</keyword>
<dbReference type="EMBL" id="MKKU01000411">
    <property type="protein sequence ID" value="RNF13314.1"/>
    <property type="molecule type" value="Genomic_DNA"/>
</dbReference>
<feature type="region of interest" description="Disordered" evidence="1">
    <location>
        <begin position="374"/>
        <end position="404"/>
    </location>
</feature>
<reference evidence="2 3" key="1">
    <citation type="journal article" date="2018" name="BMC Genomics">
        <title>Genomic comparison of Trypanosoma conorhini and Trypanosoma rangeli to Trypanosoma cruzi strains of high and low virulence.</title>
        <authorList>
            <person name="Bradwell K.R."/>
            <person name="Koparde V.N."/>
            <person name="Matveyev A.V."/>
            <person name="Serrano M.G."/>
            <person name="Alves J.M."/>
            <person name="Parikh H."/>
            <person name="Huang B."/>
            <person name="Lee V."/>
            <person name="Espinosa-Alvarez O."/>
            <person name="Ortiz P.A."/>
            <person name="Costa-Martins A.G."/>
            <person name="Teixeira M.M."/>
            <person name="Buck G.A."/>
        </authorList>
    </citation>
    <scope>NUCLEOTIDE SEQUENCE [LARGE SCALE GENOMIC DNA]</scope>
    <source>
        <strain evidence="2 3">025E</strain>
    </source>
</reference>
<dbReference type="Proteomes" id="UP000284403">
    <property type="component" value="Unassembled WGS sequence"/>
</dbReference>
<accession>A0A422P6M6</accession>
<feature type="compositionally biased region" description="Low complexity" evidence="1">
    <location>
        <begin position="37"/>
        <end position="55"/>
    </location>
</feature>
<gene>
    <name evidence="2" type="ORF">Tco025E_06344</name>
</gene>
<evidence type="ECO:0000256" key="1">
    <source>
        <dbReference type="SAM" id="MobiDB-lite"/>
    </source>
</evidence>
<organism evidence="2 3">
    <name type="scientific">Trypanosoma conorhini</name>
    <dbReference type="NCBI Taxonomy" id="83891"/>
    <lineage>
        <taxon>Eukaryota</taxon>
        <taxon>Discoba</taxon>
        <taxon>Euglenozoa</taxon>
        <taxon>Kinetoplastea</taxon>
        <taxon>Metakinetoplastina</taxon>
        <taxon>Trypanosomatida</taxon>
        <taxon>Trypanosomatidae</taxon>
        <taxon>Trypanosoma</taxon>
    </lineage>
</organism>
<dbReference type="OrthoDB" id="267867at2759"/>
<comment type="caution">
    <text evidence="2">The sequence shown here is derived from an EMBL/GenBank/DDBJ whole genome shotgun (WGS) entry which is preliminary data.</text>
</comment>
<feature type="region of interest" description="Disordered" evidence="1">
    <location>
        <begin position="1"/>
        <end position="55"/>
    </location>
</feature>